<proteinExistence type="predicted"/>
<dbReference type="AlphaFoldDB" id="A0A7Z0AA80"/>
<organism evidence="2 3">
    <name type="scientific">Spelaeicoccus albus</name>
    <dbReference type="NCBI Taxonomy" id="1280376"/>
    <lineage>
        <taxon>Bacteria</taxon>
        <taxon>Bacillati</taxon>
        <taxon>Actinomycetota</taxon>
        <taxon>Actinomycetes</taxon>
        <taxon>Micrococcales</taxon>
        <taxon>Brevibacteriaceae</taxon>
        <taxon>Spelaeicoccus</taxon>
    </lineage>
</organism>
<gene>
    <name evidence="2" type="ORF">BJY26_000729</name>
</gene>
<comment type="caution">
    <text evidence="2">The sequence shown here is derived from an EMBL/GenBank/DDBJ whole genome shotgun (WGS) entry which is preliminary data.</text>
</comment>
<sequence length="492" mass="55080">MSVSAEAVLTRSVIATNAGNLLFGQSVHRMLSVPGTEIVPNNYNTGREGIDEKLIRRINSEFDHFVIPLANAFRPSFQANLQRLTRVISGLDIPVTVVGVGSQHELSDATRQNDPIADDVKAFMKAVLDRSASVGVRGELTAEYLAGLGFDERHVDVIGCPSIFLRGRNPAVSVKPTSLDSDSRIAMSVSPYVKQMAAVVERHTNRYPNLIYIPQNDTDLLTMLWGENPATIPDKRRPIHIDHPLYTADRMRFPLDPRTWIDFLQDFEFSFGTRIHGTISSILAGTPAMLLAHDSRTQELADYHAIPYKRIYDVSATTDAADLLAECDYSRFNARLPETFDRFTAFLEKNDLAHIYQPGNESTEFDDKLAAADLPPMVHPVLAPGAPGRREVMSRLRWLRQGKAIDAKRTKFAFKYDLPHTPKSPPPSAIEKKISSLEKELKEARSQLAAQAKILDRQATALKRLDVSLFVRGRRWANRMGRKVTNRAARSR</sequence>
<feature type="domain" description="Polysaccharide pyruvyl transferase" evidence="1">
    <location>
        <begin position="83"/>
        <end position="295"/>
    </location>
</feature>
<dbReference type="EMBL" id="JACBZP010000001">
    <property type="protein sequence ID" value="NYI66423.1"/>
    <property type="molecule type" value="Genomic_DNA"/>
</dbReference>
<evidence type="ECO:0000313" key="3">
    <source>
        <dbReference type="Proteomes" id="UP000539111"/>
    </source>
</evidence>
<dbReference type="Proteomes" id="UP000539111">
    <property type="component" value="Unassembled WGS sequence"/>
</dbReference>
<dbReference type="RefSeq" id="WP_179425768.1">
    <property type="nucleotide sequence ID" value="NZ_JACBZP010000001.1"/>
</dbReference>
<reference evidence="2 3" key="1">
    <citation type="submission" date="2020-07" db="EMBL/GenBank/DDBJ databases">
        <title>Sequencing the genomes of 1000 actinobacteria strains.</title>
        <authorList>
            <person name="Klenk H.-P."/>
        </authorList>
    </citation>
    <scope>NUCLEOTIDE SEQUENCE [LARGE SCALE GENOMIC DNA]</scope>
    <source>
        <strain evidence="2 3">DSM 26341</strain>
    </source>
</reference>
<evidence type="ECO:0000259" key="1">
    <source>
        <dbReference type="Pfam" id="PF04230"/>
    </source>
</evidence>
<dbReference type="InterPro" id="IPR007345">
    <property type="entry name" value="Polysacch_pyruvyl_Trfase"/>
</dbReference>
<accession>A0A7Z0AA80</accession>
<keyword evidence="3" id="KW-1185">Reference proteome</keyword>
<evidence type="ECO:0000313" key="2">
    <source>
        <dbReference type="EMBL" id="NYI66423.1"/>
    </source>
</evidence>
<dbReference type="Pfam" id="PF04230">
    <property type="entry name" value="PS_pyruv_trans"/>
    <property type="match status" value="1"/>
</dbReference>
<name>A0A7Z0AA80_9MICO</name>
<protein>
    <recommendedName>
        <fullName evidence="1">Polysaccharide pyruvyl transferase domain-containing protein</fullName>
    </recommendedName>
</protein>